<dbReference type="AlphaFoldDB" id="W7DYA2"/>
<evidence type="ECO:0000313" key="2">
    <source>
        <dbReference type="Proteomes" id="UP000054337"/>
    </source>
</evidence>
<dbReference type="RefSeq" id="XP_014550630.1">
    <property type="nucleotide sequence ID" value="XM_014695144.1"/>
</dbReference>
<accession>W7DYA2</accession>
<name>W7DYA2_BIPV3</name>
<dbReference type="EMBL" id="KI968867">
    <property type="protein sequence ID" value="EUN21056.1"/>
    <property type="molecule type" value="Genomic_DNA"/>
</dbReference>
<sequence length="72" mass="8094">MGVAGTLKVVINVNRVSRAVAVQLGNYDHSGHATPAFDTYCKENKIITLYMPPYIFSLLNRVYGREIEELVH</sequence>
<evidence type="ECO:0000313" key="1">
    <source>
        <dbReference type="EMBL" id="EUN21056.1"/>
    </source>
</evidence>
<proteinExistence type="predicted"/>
<protein>
    <submittedName>
        <fullName evidence="1">Uncharacterized protein</fullName>
    </submittedName>
</protein>
<keyword evidence="2" id="KW-1185">Reference proteome</keyword>
<reference evidence="1 2" key="1">
    <citation type="journal article" date="2013" name="PLoS Genet.">
        <title>Comparative genome structure, secondary metabolite, and effector coding capacity across Cochliobolus pathogens.</title>
        <authorList>
            <person name="Condon B.J."/>
            <person name="Leng Y."/>
            <person name="Wu D."/>
            <person name="Bushley K.E."/>
            <person name="Ohm R.A."/>
            <person name="Otillar R."/>
            <person name="Martin J."/>
            <person name="Schackwitz W."/>
            <person name="Grimwood J."/>
            <person name="MohdZainudin N."/>
            <person name="Xue C."/>
            <person name="Wang R."/>
            <person name="Manning V.A."/>
            <person name="Dhillon B."/>
            <person name="Tu Z.J."/>
            <person name="Steffenson B.J."/>
            <person name="Salamov A."/>
            <person name="Sun H."/>
            <person name="Lowry S."/>
            <person name="LaButti K."/>
            <person name="Han J."/>
            <person name="Copeland A."/>
            <person name="Lindquist E."/>
            <person name="Barry K."/>
            <person name="Schmutz J."/>
            <person name="Baker S.E."/>
            <person name="Ciuffetti L.M."/>
            <person name="Grigoriev I.V."/>
            <person name="Zhong S."/>
            <person name="Turgeon B.G."/>
        </authorList>
    </citation>
    <scope>NUCLEOTIDE SEQUENCE [LARGE SCALE GENOMIC DNA]</scope>
    <source>
        <strain evidence="1 2">FI3</strain>
    </source>
</reference>
<gene>
    <name evidence="1" type="ORF">COCVIDRAFT_31695</name>
</gene>
<organism evidence="1 2">
    <name type="scientific">Bipolaris victoriae (strain FI3)</name>
    <name type="common">Victoria blight of oats agent</name>
    <name type="synonym">Cochliobolus victoriae</name>
    <dbReference type="NCBI Taxonomy" id="930091"/>
    <lineage>
        <taxon>Eukaryota</taxon>
        <taxon>Fungi</taxon>
        <taxon>Dikarya</taxon>
        <taxon>Ascomycota</taxon>
        <taxon>Pezizomycotina</taxon>
        <taxon>Dothideomycetes</taxon>
        <taxon>Pleosporomycetidae</taxon>
        <taxon>Pleosporales</taxon>
        <taxon>Pleosporineae</taxon>
        <taxon>Pleosporaceae</taxon>
        <taxon>Bipolaris</taxon>
    </lineage>
</organism>
<dbReference type="Proteomes" id="UP000054337">
    <property type="component" value="Unassembled WGS sequence"/>
</dbReference>
<dbReference type="GeneID" id="26254851"/>
<dbReference type="HOGENOM" id="CLU_2721847_0_0_1"/>